<keyword evidence="2" id="KW-1133">Transmembrane helix</keyword>
<name>A0A9W8BE05_9FUNG</name>
<gene>
    <name evidence="4" type="primary">bem46</name>
    <name evidence="4" type="ORF">H4R26_001839</name>
</gene>
<evidence type="ECO:0000313" key="5">
    <source>
        <dbReference type="Proteomes" id="UP001150907"/>
    </source>
</evidence>
<dbReference type="OrthoDB" id="10249433at2759"/>
<dbReference type="EMBL" id="JANBQF010000091">
    <property type="protein sequence ID" value="KAJ2005651.1"/>
    <property type="molecule type" value="Genomic_DNA"/>
</dbReference>
<dbReference type="InterPro" id="IPR029058">
    <property type="entry name" value="AB_hydrolase_fold"/>
</dbReference>
<dbReference type="SUPFAM" id="SSF53474">
    <property type="entry name" value="alpha/beta-Hydrolases"/>
    <property type="match status" value="1"/>
</dbReference>
<dbReference type="InterPro" id="IPR022742">
    <property type="entry name" value="Hydrolase_4"/>
</dbReference>
<evidence type="ECO:0000256" key="1">
    <source>
        <dbReference type="SAM" id="MobiDB-lite"/>
    </source>
</evidence>
<reference evidence="4" key="1">
    <citation type="submission" date="2022-07" db="EMBL/GenBank/DDBJ databases">
        <title>Phylogenomic reconstructions and comparative analyses of Kickxellomycotina fungi.</title>
        <authorList>
            <person name="Reynolds N.K."/>
            <person name="Stajich J.E."/>
            <person name="Barry K."/>
            <person name="Grigoriev I.V."/>
            <person name="Crous P."/>
            <person name="Smith M.E."/>
        </authorList>
    </citation>
    <scope>NUCLEOTIDE SEQUENCE</scope>
    <source>
        <strain evidence="4">IMI 214461</strain>
    </source>
</reference>
<comment type="caution">
    <text evidence="4">The sequence shown here is derived from an EMBL/GenBank/DDBJ whole genome shotgun (WGS) entry which is preliminary data.</text>
</comment>
<accession>A0A9W8BE05</accession>
<organism evidence="4 5">
    <name type="scientific">Coemansia thaxteri</name>
    <dbReference type="NCBI Taxonomy" id="2663907"/>
    <lineage>
        <taxon>Eukaryota</taxon>
        <taxon>Fungi</taxon>
        <taxon>Fungi incertae sedis</taxon>
        <taxon>Zoopagomycota</taxon>
        <taxon>Kickxellomycotina</taxon>
        <taxon>Kickxellomycetes</taxon>
        <taxon>Kickxellales</taxon>
        <taxon>Kickxellaceae</taxon>
        <taxon>Coemansia</taxon>
    </lineage>
</organism>
<feature type="domain" description="Serine aminopeptidase S33" evidence="3">
    <location>
        <begin position="135"/>
        <end position="233"/>
    </location>
</feature>
<feature type="transmembrane region" description="Helical" evidence="2">
    <location>
        <begin position="27"/>
        <end position="48"/>
    </location>
</feature>
<sequence>MIYAILAYLGGAERAFAAIASWVPTVAYYVVAALVGLAALALAVVWVFQRDMVYPASFPAHSRDQVTLPSQFGMPHFDDIRLETPDKVLIRGYLIKRATDEETKRASTIMYFHANAGNMGHRLPIAKMMYDRLACNVFMLSYRGYGLSDGRPSEAGIKTDALTALEFIRSHPLTANTKLVAYGQSLGGAVAIDIVAKNEPEFAGLVLENTFLSIRKLIPSVLPILKYVTFMASEKWDSEKVVRQIGSVPALFLSGLQDDLVPAPHMRKLYELLSRNQDGKRMKVTWEEFASGKHNDTCIQPGYFEAIDRWWRTTVDAAEPYVPTGRLVALEPRESIEKSDGENIYRVESASADISHQGSERESPAAPLPAMPSLADEGGESVFDKKNE</sequence>
<proteinExistence type="predicted"/>
<keyword evidence="2" id="KW-0472">Membrane</keyword>
<dbReference type="Pfam" id="PF12146">
    <property type="entry name" value="Hydrolase_4"/>
    <property type="match status" value="1"/>
</dbReference>
<keyword evidence="5" id="KW-1185">Reference proteome</keyword>
<dbReference type="GO" id="GO:0008474">
    <property type="term" value="F:palmitoyl-(protein) hydrolase activity"/>
    <property type="evidence" value="ECO:0007669"/>
    <property type="project" value="TreeGrafter"/>
</dbReference>
<dbReference type="Gene3D" id="3.40.50.1820">
    <property type="entry name" value="alpha/beta hydrolase"/>
    <property type="match status" value="1"/>
</dbReference>
<evidence type="ECO:0000259" key="3">
    <source>
        <dbReference type="Pfam" id="PF12146"/>
    </source>
</evidence>
<dbReference type="AlphaFoldDB" id="A0A9W8BE05"/>
<evidence type="ECO:0000313" key="4">
    <source>
        <dbReference type="EMBL" id="KAJ2005651.1"/>
    </source>
</evidence>
<protein>
    <submittedName>
        <fullName evidence="4">Bem46 protein, variant</fullName>
    </submittedName>
</protein>
<dbReference type="PANTHER" id="PTHR12277">
    <property type="entry name" value="ALPHA/BETA HYDROLASE DOMAIN-CONTAINING PROTEIN"/>
    <property type="match status" value="1"/>
</dbReference>
<keyword evidence="2" id="KW-0812">Transmembrane</keyword>
<evidence type="ECO:0000256" key="2">
    <source>
        <dbReference type="SAM" id="Phobius"/>
    </source>
</evidence>
<feature type="region of interest" description="Disordered" evidence="1">
    <location>
        <begin position="340"/>
        <end position="388"/>
    </location>
</feature>
<dbReference type="GO" id="GO:0016020">
    <property type="term" value="C:membrane"/>
    <property type="evidence" value="ECO:0007669"/>
    <property type="project" value="TreeGrafter"/>
</dbReference>
<dbReference type="Proteomes" id="UP001150907">
    <property type="component" value="Unassembled WGS sequence"/>
</dbReference>
<dbReference type="PANTHER" id="PTHR12277:SF81">
    <property type="entry name" value="PROTEIN ABHD13"/>
    <property type="match status" value="1"/>
</dbReference>